<feature type="repeat" description="TPR" evidence="3">
    <location>
        <begin position="109"/>
        <end position="142"/>
    </location>
</feature>
<keyword evidence="2 3" id="KW-0802">TPR repeat</keyword>
<organism evidence="4 5">
    <name type="scientific">Kaistia hirudinis</name>
    <dbReference type="NCBI Taxonomy" id="1293440"/>
    <lineage>
        <taxon>Bacteria</taxon>
        <taxon>Pseudomonadati</taxon>
        <taxon>Pseudomonadota</taxon>
        <taxon>Alphaproteobacteria</taxon>
        <taxon>Hyphomicrobiales</taxon>
        <taxon>Kaistiaceae</taxon>
        <taxon>Kaistia</taxon>
    </lineage>
</organism>
<evidence type="ECO:0000256" key="2">
    <source>
        <dbReference type="ARBA" id="ARBA00022803"/>
    </source>
</evidence>
<keyword evidence="5" id="KW-1185">Reference proteome</keyword>
<dbReference type="EMBL" id="JACIDS010000001">
    <property type="protein sequence ID" value="MBB3929735.1"/>
    <property type="molecule type" value="Genomic_DNA"/>
</dbReference>
<dbReference type="PROSITE" id="PS50293">
    <property type="entry name" value="TPR_REGION"/>
    <property type="match status" value="2"/>
</dbReference>
<dbReference type="RefSeq" id="WP_183397362.1">
    <property type="nucleotide sequence ID" value="NZ_JACIDS010000001.1"/>
</dbReference>
<evidence type="ECO:0000313" key="5">
    <source>
        <dbReference type="Proteomes" id="UP000553963"/>
    </source>
</evidence>
<dbReference type="SUPFAM" id="SSF53756">
    <property type="entry name" value="UDP-Glycosyltransferase/glycogen phosphorylase"/>
    <property type="match status" value="1"/>
</dbReference>
<gene>
    <name evidence="4" type="ORF">GGR25_000754</name>
</gene>
<dbReference type="Pfam" id="PF13181">
    <property type="entry name" value="TPR_8"/>
    <property type="match status" value="1"/>
</dbReference>
<evidence type="ECO:0000313" key="4">
    <source>
        <dbReference type="EMBL" id="MBB3929735.1"/>
    </source>
</evidence>
<dbReference type="SMART" id="SM00028">
    <property type="entry name" value="TPR"/>
    <property type="match status" value="9"/>
</dbReference>
<evidence type="ECO:0000256" key="3">
    <source>
        <dbReference type="PROSITE-ProRule" id="PRU00339"/>
    </source>
</evidence>
<dbReference type="Pfam" id="PF01075">
    <property type="entry name" value="Glyco_transf_9"/>
    <property type="match status" value="1"/>
</dbReference>
<reference evidence="4 5" key="1">
    <citation type="submission" date="2020-08" db="EMBL/GenBank/DDBJ databases">
        <title>Genomic Encyclopedia of Type Strains, Phase IV (KMG-IV): sequencing the most valuable type-strain genomes for metagenomic binning, comparative biology and taxonomic classification.</title>
        <authorList>
            <person name="Goeker M."/>
        </authorList>
    </citation>
    <scope>NUCLEOTIDE SEQUENCE [LARGE SCALE GENOMIC DNA]</scope>
    <source>
        <strain evidence="4 5">DSM 25966</strain>
    </source>
</reference>
<evidence type="ECO:0000256" key="1">
    <source>
        <dbReference type="ARBA" id="ARBA00022737"/>
    </source>
</evidence>
<feature type="repeat" description="TPR" evidence="3">
    <location>
        <begin position="143"/>
        <end position="176"/>
    </location>
</feature>
<dbReference type="PANTHER" id="PTHR44943">
    <property type="entry name" value="CELLULOSE SYNTHASE OPERON PROTEIN C"/>
    <property type="match status" value="1"/>
</dbReference>
<dbReference type="GO" id="GO:0016757">
    <property type="term" value="F:glycosyltransferase activity"/>
    <property type="evidence" value="ECO:0007669"/>
    <property type="project" value="InterPro"/>
</dbReference>
<sequence>MNTPSSLQATFANAVAAYNAGRLAEAERACRLVLSAKPNVFDARYLMALILAGLGQHKQAVESFDKAIALKGGVAEVLSAKATSLQALGRFADAVAAYDKALAAKPVFAEGWFNRGTALEALGRNDEALASYDRAIAARANFAEAYNNRGIRLQEMGRSEEALASFDRALSIAPRHVAFLHNKGRLLRNLGRQLDAIAVYDRAINTGAAFPEIWISRAVALQDLGRTEDALASFDRALALRPDDVGILVSRASAEIVAGRPADALATLDRGAGKPGASAEYHALRGNALYELDRYEEAIAAYDRALALAPGYAGARTDRANALRVVGRQEEALADYQAALRAEPGSNEAVYGRGTLLLSLGRFQEGWPDFEKRRTMGGWEKREFTTPEWDGSEIFGRTLLVHAEQGLGDTIQFCRFVKLLQGRGGKIILEVPQSLRALLATLGNVTVVARSEKVPLHDAHVPLMSLPNALHAGGDIRPGGVPYLFADPAKVEAWKDRLPGSGFRIGIAWQGNPNARVDSVRSVPLAAFAPLAKLPGVTLVSLQKGHGTEQLESLPEGMRVETLPEDFATGPDSFMDTAAVMANLDLIVSIDSAVTHLAGALGRPLFVALKRSPEWRWMEGREDSPWYPTARLFLQKREGEWNEVLERIAGAVAERIAVATSAAEPA</sequence>
<dbReference type="AlphaFoldDB" id="A0A840AMI3"/>
<dbReference type="Pfam" id="PF14559">
    <property type="entry name" value="TPR_19"/>
    <property type="match status" value="1"/>
</dbReference>
<dbReference type="PANTHER" id="PTHR44943:SF8">
    <property type="entry name" value="TPR REPEAT-CONTAINING PROTEIN MJ0263"/>
    <property type="match status" value="1"/>
</dbReference>
<dbReference type="Proteomes" id="UP000553963">
    <property type="component" value="Unassembled WGS sequence"/>
</dbReference>
<keyword evidence="1" id="KW-0677">Repeat</keyword>
<dbReference type="InterPro" id="IPR002201">
    <property type="entry name" value="Glyco_trans_9"/>
</dbReference>
<dbReference type="InterPro" id="IPR051685">
    <property type="entry name" value="Ycf3/AcsC/BcsC/TPR_MFPF"/>
</dbReference>
<protein>
    <submittedName>
        <fullName evidence="4">Tetratricopeptide (TPR) repeat protein</fullName>
    </submittedName>
</protein>
<dbReference type="InterPro" id="IPR011990">
    <property type="entry name" value="TPR-like_helical_dom_sf"/>
</dbReference>
<feature type="repeat" description="TPR" evidence="3">
    <location>
        <begin position="211"/>
        <end position="244"/>
    </location>
</feature>
<feature type="repeat" description="TPR" evidence="3">
    <location>
        <begin position="279"/>
        <end position="312"/>
    </location>
</feature>
<proteinExistence type="predicted"/>
<dbReference type="Gene3D" id="3.40.50.2000">
    <property type="entry name" value="Glycogen Phosphorylase B"/>
    <property type="match status" value="1"/>
</dbReference>
<dbReference type="SUPFAM" id="SSF48452">
    <property type="entry name" value="TPR-like"/>
    <property type="match status" value="2"/>
</dbReference>
<accession>A0A840AMI3</accession>
<dbReference type="Gene3D" id="1.25.40.10">
    <property type="entry name" value="Tetratricopeptide repeat domain"/>
    <property type="match status" value="4"/>
</dbReference>
<dbReference type="Pfam" id="PF13432">
    <property type="entry name" value="TPR_16"/>
    <property type="match status" value="3"/>
</dbReference>
<dbReference type="InterPro" id="IPR019734">
    <property type="entry name" value="TPR_rpt"/>
</dbReference>
<dbReference type="PROSITE" id="PS50005">
    <property type="entry name" value="TPR"/>
    <property type="match status" value="4"/>
</dbReference>
<name>A0A840AMI3_9HYPH</name>
<comment type="caution">
    <text evidence="4">The sequence shown here is derived from an EMBL/GenBank/DDBJ whole genome shotgun (WGS) entry which is preliminary data.</text>
</comment>